<dbReference type="NCBIfam" id="TIGR01569">
    <property type="entry name" value="A_tha_TIGR01569"/>
    <property type="match status" value="1"/>
</dbReference>
<comment type="similarity">
    <text evidence="2 8">Belongs to the Casparian strip membrane proteins (CASP) family.</text>
</comment>
<dbReference type="GO" id="GO:0005886">
    <property type="term" value="C:plasma membrane"/>
    <property type="evidence" value="ECO:0007669"/>
    <property type="project" value="UniProtKB-SubCell"/>
</dbReference>
<dbReference type="PANTHER" id="PTHR36488">
    <property type="entry name" value="CASP-LIKE PROTEIN 1U1"/>
    <property type="match status" value="1"/>
</dbReference>
<dbReference type="InterPro" id="IPR044173">
    <property type="entry name" value="CASPL"/>
</dbReference>
<dbReference type="InterPro" id="IPR006459">
    <property type="entry name" value="CASP/CASPL"/>
</dbReference>
<evidence type="ECO:0000313" key="12">
    <source>
        <dbReference type="Proteomes" id="UP000813462"/>
    </source>
</evidence>
<dbReference type="Pfam" id="PF04535">
    <property type="entry name" value="CASP_dom"/>
    <property type="match status" value="1"/>
</dbReference>
<evidence type="ECO:0000256" key="2">
    <source>
        <dbReference type="ARBA" id="ARBA00007651"/>
    </source>
</evidence>
<keyword evidence="5 8" id="KW-0812">Transmembrane</keyword>
<evidence type="ECO:0000256" key="1">
    <source>
        <dbReference type="ARBA" id="ARBA00004651"/>
    </source>
</evidence>
<dbReference type="EMBL" id="JAEACU010000012">
    <property type="protein sequence ID" value="KAH7513282.1"/>
    <property type="molecule type" value="Genomic_DNA"/>
</dbReference>
<comment type="subunit">
    <text evidence="3 8">Homodimer and heterodimers.</text>
</comment>
<name>A0A978UET9_ZIZJJ</name>
<comment type="subcellular location">
    <subcellularLocation>
        <location evidence="1 8">Cell membrane</location>
        <topology evidence="1 8">Multi-pass membrane protein</topology>
    </subcellularLocation>
</comment>
<dbReference type="Proteomes" id="UP000813462">
    <property type="component" value="Unassembled WGS sequence"/>
</dbReference>
<accession>A0A978UET9</accession>
<evidence type="ECO:0000313" key="11">
    <source>
        <dbReference type="EMBL" id="KAH7513282.1"/>
    </source>
</evidence>
<comment type="caution">
    <text evidence="11">The sequence shown here is derived from an EMBL/GenBank/DDBJ whole genome shotgun (WGS) entry which is preliminary data.</text>
</comment>
<protein>
    <recommendedName>
        <fullName evidence="8">CASP-like protein</fullName>
    </recommendedName>
</protein>
<evidence type="ECO:0000256" key="9">
    <source>
        <dbReference type="SAM" id="MobiDB-lite"/>
    </source>
</evidence>
<feature type="transmembrane region" description="Helical" evidence="8">
    <location>
        <begin position="76"/>
        <end position="103"/>
    </location>
</feature>
<evidence type="ECO:0000256" key="6">
    <source>
        <dbReference type="ARBA" id="ARBA00022989"/>
    </source>
</evidence>
<evidence type="ECO:0000256" key="5">
    <source>
        <dbReference type="ARBA" id="ARBA00022692"/>
    </source>
</evidence>
<dbReference type="InterPro" id="IPR006702">
    <property type="entry name" value="CASP_dom"/>
</dbReference>
<sequence>MASTDPEYGTKPQPNPPTAGENKWKYLKVPLGSLDAGLRVLLFAACVTSVVVMVTSKQTIHQGPVSKEAKFNHSPALIYFVAALSVAGLYSIITTLASISIIMKPAFSSKFILHIAFWDVLIFGVVASATGTAGAVGYVGLKGNKHVPWQKVCNVFDKYCRHIAGSLAVSLFASVVLVLLIWLSAFTLHKKIPK</sequence>
<feature type="transmembrane region" description="Helical" evidence="8">
    <location>
        <begin position="36"/>
        <end position="55"/>
    </location>
</feature>
<dbReference type="OrthoDB" id="1926504at2759"/>
<evidence type="ECO:0000256" key="4">
    <source>
        <dbReference type="ARBA" id="ARBA00022475"/>
    </source>
</evidence>
<keyword evidence="4 8" id="KW-1003">Cell membrane</keyword>
<dbReference type="PANTHER" id="PTHR36488:SF8">
    <property type="entry name" value="CASP-LIKE PROTEIN 1U1"/>
    <property type="match status" value="1"/>
</dbReference>
<keyword evidence="7 8" id="KW-0472">Membrane</keyword>
<proteinExistence type="inferred from homology"/>
<evidence type="ECO:0000259" key="10">
    <source>
        <dbReference type="Pfam" id="PF04535"/>
    </source>
</evidence>
<feature type="region of interest" description="Disordered" evidence="9">
    <location>
        <begin position="1"/>
        <end position="21"/>
    </location>
</feature>
<organism evidence="11 12">
    <name type="scientific">Ziziphus jujuba var. spinosa</name>
    <dbReference type="NCBI Taxonomy" id="714518"/>
    <lineage>
        <taxon>Eukaryota</taxon>
        <taxon>Viridiplantae</taxon>
        <taxon>Streptophyta</taxon>
        <taxon>Embryophyta</taxon>
        <taxon>Tracheophyta</taxon>
        <taxon>Spermatophyta</taxon>
        <taxon>Magnoliopsida</taxon>
        <taxon>eudicotyledons</taxon>
        <taxon>Gunneridae</taxon>
        <taxon>Pentapetalae</taxon>
        <taxon>rosids</taxon>
        <taxon>fabids</taxon>
        <taxon>Rosales</taxon>
        <taxon>Rhamnaceae</taxon>
        <taxon>Paliureae</taxon>
        <taxon>Ziziphus</taxon>
    </lineage>
</organism>
<gene>
    <name evidence="11" type="ORF">FEM48_Zijuj12G0183700</name>
</gene>
<dbReference type="AlphaFoldDB" id="A0A978UET9"/>
<evidence type="ECO:0000256" key="8">
    <source>
        <dbReference type="RuleBase" id="RU361233"/>
    </source>
</evidence>
<keyword evidence="6 8" id="KW-1133">Transmembrane helix</keyword>
<evidence type="ECO:0000256" key="7">
    <source>
        <dbReference type="ARBA" id="ARBA00023136"/>
    </source>
</evidence>
<reference evidence="11" key="1">
    <citation type="journal article" date="2021" name="Front. Plant Sci.">
        <title>Chromosome-Scale Genome Assembly for Chinese Sour Jujube and Insights Into Its Genome Evolution and Domestication Signature.</title>
        <authorList>
            <person name="Shen L.-Y."/>
            <person name="Luo H."/>
            <person name="Wang X.-L."/>
            <person name="Wang X.-M."/>
            <person name="Qiu X.-J."/>
            <person name="Liu H."/>
            <person name="Zhou S.-S."/>
            <person name="Jia K.-H."/>
            <person name="Nie S."/>
            <person name="Bao Y.-T."/>
            <person name="Zhang R.-G."/>
            <person name="Yun Q.-Z."/>
            <person name="Chai Y.-H."/>
            <person name="Lu J.-Y."/>
            <person name="Li Y."/>
            <person name="Zhao S.-W."/>
            <person name="Mao J.-F."/>
            <person name="Jia S.-G."/>
            <person name="Mao Y.-M."/>
        </authorList>
    </citation>
    <scope>NUCLEOTIDE SEQUENCE</scope>
    <source>
        <strain evidence="11">AT0</strain>
        <tissue evidence="11">Leaf</tissue>
    </source>
</reference>
<evidence type="ECO:0000256" key="3">
    <source>
        <dbReference type="ARBA" id="ARBA00011489"/>
    </source>
</evidence>
<feature type="transmembrane region" description="Helical" evidence="8">
    <location>
        <begin position="115"/>
        <end position="141"/>
    </location>
</feature>
<feature type="domain" description="Casparian strip membrane protein" evidence="10">
    <location>
        <begin position="32"/>
        <end position="176"/>
    </location>
</feature>
<feature type="transmembrane region" description="Helical" evidence="8">
    <location>
        <begin position="162"/>
        <end position="185"/>
    </location>
</feature>